<organism evidence="1 2">
    <name type="scientific">Wandonia haliotis</name>
    <dbReference type="NCBI Taxonomy" id="574963"/>
    <lineage>
        <taxon>Bacteria</taxon>
        <taxon>Pseudomonadati</taxon>
        <taxon>Bacteroidota</taxon>
        <taxon>Flavobacteriia</taxon>
        <taxon>Flavobacteriales</taxon>
        <taxon>Crocinitomicaceae</taxon>
        <taxon>Wandonia</taxon>
    </lineage>
</organism>
<name>A0ABN1MKI9_9FLAO</name>
<gene>
    <name evidence="1" type="ORF">GCM10009118_00770</name>
</gene>
<comment type="caution">
    <text evidence="1">The sequence shown here is derived from an EMBL/GenBank/DDBJ whole genome shotgun (WGS) entry which is preliminary data.</text>
</comment>
<evidence type="ECO:0000313" key="2">
    <source>
        <dbReference type="Proteomes" id="UP001501126"/>
    </source>
</evidence>
<proteinExistence type="predicted"/>
<keyword evidence="2" id="KW-1185">Reference proteome</keyword>
<evidence type="ECO:0008006" key="3">
    <source>
        <dbReference type="Google" id="ProtNLM"/>
    </source>
</evidence>
<dbReference type="PROSITE" id="PS51257">
    <property type="entry name" value="PROKAR_LIPOPROTEIN"/>
    <property type="match status" value="1"/>
</dbReference>
<protein>
    <recommendedName>
        <fullName evidence="3">Lipoprotein</fullName>
    </recommendedName>
</protein>
<sequence>MKLISSFLCICLLVLVSCGEDQTKKTSWESGDEEEIEIPEDFVADTIAIRNLFDELTFPDTVMYDLLAELGICDTVKGAEFNIHKPPCEPRFYKFFRYKKDMPWKEGFALEIRAGVEEFYLRRFILFERIDGKLTKIQGFVANLVEQHTTHTGYYDLMLLFRDEEAGSFVVKYSWDKDRYVYRSVEAIDGYLVKEERKDSISNVVHQRLEENSMFF</sequence>
<reference evidence="1 2" key="1">
    <citation type="journal article" date="2019" name="Int. J. Syst. Evol. Microbiol.">
        <title>The Global Catalogue of Microorganisms (GCM) 10K type strain sequencing project: providing services to taxonomists for standard genome sequencing and annotation.</title>
        <authorList>
            <consortium name="The Broad Institute Genomics Platform"/>
            <consortium name="The Broad Institute Genome Sequencing Center for Infectious Disease"/>
            <person name="Wu L."/>
            <person name="Ma J."/>
        </authorList>
    </citation>
    <scope>NUCLEOTIDE SEQUENCE [LARGE SCALE GENOMIC DNA]</scope>
    <source>
        <strain evidence="1 2">JCM 16083</strain>
    </source>
</reference>
<evidence type="ECO:0000313" key="1">
    <source>
        <dbReference type="EMBL" id="GAA0873669.1"/>
    </source>
</evidence>
<accession>A0ABN1MKI9</accession>
<dbReference type="Proteomes" id="UP001501126">
    <property type="component" value="Unassembled WGS sequence"/>
</dbReference>
<dbReference type="EMBL" id="BAAAFH010000002">
    <property type="protein sequence ID" value="GAA0873669.1"/>
    <property type="molecule type" value="Genomic_DNA"/>
</dbReference>
<dbReference type="RefSeq" id="WP_343783925.1">
    <property type="nucleotide sequence ID" value="NZ_BAAAFH010000002.1"/>
</dbReference>